<evidence type="ECO:0000313" key="2">
    <source>
        <dbReference type="EMBL" id="SFS02809.1"/>
    </source>
</evidence>
<feature type="transmembrane region" description="Helical" evidence="1">
    <location>
        <begin position="30"/>
        <end position="49"/>
    </location>
</feature>
<protein>
    <submittedName>
        <fullName evidence="2">Uncharacterized protein</fullName>
    </submittedName>
</protein>
<keyword evidence="3" id="KW-1185">Reference proteome</keyword>
<accession>A0A1I6LH77</accession>
<proteinExistence type="predicted"/>
<dbReference type="EMBL" id="FOZG01000002">
    <property type="protein sequence ID" value="SFS02809.1"/>
    <property type="molecule type" value="Genomic_DNA"/>
</dbReference>
<evidence type="ECO:0000256" key="1">
    <source>
        <dbReference type="SAM" id="Phobius"/>
    </source>
</evidence>
<dbReference type="AlphaFoldDB" id="A0A1I6LH77"/>
<gene>
    <name evidence="2" type="ORF">SAMN05192580_2735</name>
</gene>
<dbReference type="RefSeq" id="WP_242653478.1">
    <property type="nucleotide sequence ID" value="NZ_FOZG01000002.1"/>
</dbReference>
<name>A0A1I6LH77_9SPHN</name>
<dbReference type="Proteomes" id="UP000198824">
    <property type="component" value="Unassembled WGS sequence"/>
</dbReference>
<feature type="transmembrane region" description="Helical" evidence="1">
    <location>
        <begin position="61"/>
        <end position="84"/>
    </location>
</feature>
<keyword evidence="1" id="KW-0812">Transmembrane</keyword>
<reference evidence="2 3" key="1">
    <citation type="submission" date="2016-10" db="EMBL/GenBank/DDBJ databases">
        <authorList>
            <person name="de Groot N.N."/>
        </authorList>
    </citation>
    <scope>NUCLEOTIDE SEQUENCE [LARGE SCALE GENOMIC DNA]</scope>
    <source>
        <strain evidence="2 3">S5-249</strain>
    </source>
</reference>
<keyword evidence="1" id="KW-1133">Transmembrane helix</keyword>
<keyword evidence="1" id="KW-0472">Membrane</keyword>
<organism evidence="2 3">
    <name type="scientific">Sphingomonas jatrophae</name>
    <dbReference type="NCBI Taxonomy" id="1166337"/>
    <lineage>
        <taxon>Bacteria</taxon>
        <taxon>Pseudomonadati</taxon>
        <taxon>Pseudomonadota</taxon>
        <taxon>Alphaproteobacteria</taxon>
        <taxon>Sphingomonadales</taxon>
        <taxon>Sphingomonadaceae</taxon>
        <taxon>Sphingomonas</taxon>
    </lineage>
</organism>
<evidence type="ECO:0000313" key="3">
    <source>
        <dbReference type="Proteomes" id="UP000198824"/>
    </source>
</evidence>
<sequence>MATHPPGAYLAAMMETAMRNRDATAQFRRMMLTIALAGVLMVAGALWYLSLWGPLRLHMVIATIAGVFLSVLLGCGLFAAAFYSDKSGHDARARDATRKGRD</sequence>